<dbReference type="SMART" id="SM00479">
    <property type="entry name" value="EXOIII"/>
    <property type="match status" value="1"/>
</dbReference>
<evidence type="ECO:0000256" key="2">
    <source>
        <dbReference type="ARBA" id="ARBA00022801"/>
    </source>
</evidence>
<keyword evidence="3 5" id="KW-0269">Exonuclease</keyword>
<evidence type="ECO:0000313" key="6">
    <source>
        <dbReference type="Proteomes" id="UP001501176"/>
    </source>
</evidence>
<dbReference type="PANTHER" id="PTHR30231">
    <property type="entry name" value="DNA POLYMERASE III SUBUNIT EPSILON"/>
    <property type="match status" value="1"/>
</dbReference>
<dbReference type="CDD" id="cd06127">
    <property type="entry name" value="DEDDh"/>
    <property type="match status" value="1"/>
</dbReference>
<evidence type="ECO:0000313" key="5">
    <source>
        <dbReference type="EMBL" id="GAA0233715.1"/>
    </source>
</evidence>
<dbReference type="PANTHER" id="PTHR30231:SF4">
    <property type="entry name" value="PROTEIN NEN2"/>
    <property type="match status" value="1"/>
</dbReference>
<dbReference type="SUPFAM" id="SSF53098">
    <property type="entry name" value="Ribonuclease H-like"/>
    <property type="match status" value="1"/>
</dbReference>
<dbReference type="InterPro" id="IPR036397">
    <property type="entry name" value="RNaseH_sf"/>
</dbReference>
<dbReference type="InterPro" id="IPR013520">
    <property type="entry name" value="Ribonucl_H"/>
</dbReference>
<feature type="domain" description="Exonuclease" evidence="4">
    <location>
        <begin position="33"/>
        <end position="203"/>
    </location>
</feature>
<keyword evidence="2" id="KW-0378">Hydrolase</keyword>
<dbReference type="EMBL" id="BAAAFN010000015">
    <property type="protein sequence ID" value="GAA0233715.1"/>
    <property type="molecule type" value="Genomic_DNA"/>
</dbReference>
<gene>
    <name evidence="5" type="ORF">GCM10009125_23310</name>
</gene>
<dbReference type="Proteomes" id="UP001501176">
    <property type="component" value="Unassembled WGS sequence"/>
</dbReference>
<name>A0ABN0TZH1_9BURK</name>
<keyword evidence="6" id="KW-1185">Reference proteome</keyword>
<reference evidence="5 6" key="1">
    <citation type="journal article" date="2019" name="Int. J. Syst. Evol. Microbiol.">
        <title>The Global Catalogue of Microorganisms (GCM) 10K type strain sequencing project: providing services to taxonomists for standard genome sequencing and annotation.</title>
        <authorList>
            <consortium name="The Broad Institute Genomics Platform"/>
            <consortium name="The Broad Institute Genome Sequencing Center for Infectious Disease"/>
            <person name="Wu L."/>
            <person name="Ma J."/>
        </authorList>
    </citation>
    <scope>NUCLEOTIDE SEQUENCE [LARGE SCALE GENOMIC DNA]</scope>
    <source>
        <strain evidence="5 6">JCM 16240</strain>
    </source>
</reference>
<keyword evidence="1" id="KW-0540">Nuclease</keyword>
<evidence type="ECO:0000256" key="3">
    <source>
        <dbReference type="ARBA" id="ARBA00022839"/>
    </source>
</evidence>
<dbReference type="GO" id="GO:0004527">
    <property type="term" value="F:exonuclease activity"/>
    <property type="evidence" value="ECO:0007669"/>
    <property type="project" value="UniProtKB-KW"/>
</dbReference>
<dbReference type="Pfam" id="PF00929">
    <property type="entry name" value="RNase_T"/>
    <property type="match status" value="1"/>
</dbReference>
<proteinExistence type="predicted"/>
<organism evidence="5 6">
    <name type="scientific">Castellaniella daejeonensis</name>
    <dbReference type="NCBI Taxonomy" id="659013"/>
    <lineage>
        <taxon>Bacteria</taxon>
        <taxon>Pseudomonadati</taxon>
        <taxon>Pseudomonadota</taxon>
        <taxon>Betaproteobacteria</taxon>
        <taxon>Burkholderiales</taxon>
        <taxon>Alcaligenaceae</taxon>
        <taxon>Castellaniella</taxon>
    </lineage>
</organism>
<evidence type="ECO:0000259" key="4">
    <source>
        <dbReference type="SMART" id="SM00479"/>
    </source>
</evidence>
<sequence length="231" mass="25272">MPEPEPLRRRAGAQAAMRMKRETWRDRDFCSHPAVVFDLEASGLDPRRDRILSIGAVRIEDLAIPLDRQYERVVRAPGPLGLVSRLFHGLTRADLERGVSPRDALAGLLDFAGDAVWLAFHAGFDRALLARAVKAHLGMRWDGEVMDLAVLAPMLFPERAGPGAGLDAWAAAFGLATQARHAAVADAMLTAELALVVLRCAQRRGLRTWGELALAARDWRAERMGPGGPVF</sequence>
<evidence type="ECO:0000256" key="1">
    <source>
        <dbReference type="ARBA" id="ARBA00022722"/>
    </source>
</evidence>
<dbReference type="InterPro" id="IPR012337">
    <property type="entry name" value="RNaseH-like_sf"/>
</dbReference>
<dbReference type="Gene3D" id="3.30.420.10">
    <property type="entry name" value="Ribonuclease H-like superfamily/Ribonuclease H"/>
    <property type="match status" value="1"/>
</dbReference>
<comment type="caution">
    <text evidence="5">The sequence shown here is derived from an EMBL/GenBank/DDBJ whole genome shotgun (WGS) entry which is preliminary data.</text>
</comment>
<accession>A0ABN0TZH1</accession>
<protein>
    <submittedName>
        <fullName evidence="5">3'-5' exonuclease</fullName>
    </submittedName>
</protein>